<evidence type="ECO:0000313" key="5">
    <source>
        <dbReference type="Proteomes" id="UP000072904"/>
    </source>
</evidence>
<keyword evidence="1" id="KW-1133">Transmembrane helix</keyword>
<dbReference type="AlphaFoldDB" id="A0A077Y0K6"/>
<dbReference type="VEuPathDB" id="PlasmoDB:PYYM_0316750"/>
<dbReference type="GeneID" id="3790133"/>
<name>A0A077Y0K6_PLAYE</name>
<feature type="transmembrane region" description="Helical" evidence="1">
    <location>
        <begin position="178"/>
        <end position="200"/>
    </location>
</feature>
<organism evidence="2 5">
    <name type="scientific">Plasmodium yoelii</name>
    <dbReference type="NCBI Taxonomy" id="5861"/>
    <lineage>
        <taxon>Eukaryota</taxon>
        <taxon>Sar</taxon>
        <taxon>Alveolata</taxon>
        <taxon>Apicomplexa</taxon>
        <taxon>Aconoidasida</taxon>
        <taxon>Haemosporida</taxon>
        <taxon>Plasmodiidae</taxon>
        <taxon>Plasmodium</taxon>
        <taxon>Plasmodium (Vinckeia)</taxon>
    </lineage>
</organism>
<reference evidence="3" key="4">
    <citation type="submission" date="2019-05" db="EMBL/GenBank/DDBJ databases">
        <authorList>
            <consortium name="Pathogen Informatics"/>
        </authorList>
    </citation>
    <scope>NUCLEOTIDE SEQUENCE</scope>
    <source>
        <strain evidence="3">17X</strain>
    </source>
</reference>
<dbReference type="EMBL" id="LM993657">
    <property type="protein sequence ID" value="VTZ72661.1"/>
    <property type="molecule type" value="Genomic_DNA"/>
</dbReference>
<dbReference type="OMA" id="FKFKYQL"/>
<protein>
    <submittedName>
        <fullName evidence="2">Uncharacterized protein</fullName>
    </submittedName>
</protein>
<keyword evidence="1" id="KW-0812">Transmembrane</keyword>
<keyword evidence="1" id="KW-0472">Membrane</keyword>
<evidence type="ECO:0000313" key="3">
    <source>
        <dbReference type="EMBL" id="VTZ72661.1"/>
    </source>
</evidence>
<reference evidence="2" key="2">
    <citation type="submission" date="2014-05" db="EMBL/GenBank/DDBJ databases">
        <authorList>
            <person name="Aslett A.Martin."/>
            <person name="De Silva Nishadi"/>
        </authorList>
    </citation>
    <scope>NUCLEOTIDE SEQUENCE</scope>
    <source>
        <strain evidence="2">YM</strain>
    </source>
</reference>
<dbReference type="Proteomes" id="UP000072874">
    <property type="component" value="Chromosome 3"/>
</dbReference>
<reference evidence="3" key="3">
    <citation type="submission" date="2014-05" db="EMBL/GenBank/DDBJ databases">
        <authorList>
            <person name="Aslett M.A."/>
            <person name="De Silva N."/>
        </authorList>
    </citation>
    <scope>NUCLEOTIDE SEQUENCE</scope>
    <source>
        <strain evidence="3">17X</strain>
    </source>
</reference>
<dbReference type="OrthoDB" id="372643at2759"/>
<dbReference type="VEuPathDB" id="PlasmoDB:Py17XNL_000303733"/>
<sequence>MKESNNNLLVMSCISDYNKNGKLVESDGEKNDRDMVTRHCQKGKPNIFSFLMKIFIVIQIIWISQFSSGNDGIVNYVKCENSPNLNNNGIRRNHRILMGSLLKSPLSSKYETLEKNVMEQIDNIYKTQSKSIWTKITSFFKKIDLLFEREVIRILKYIEKEKEKPIKDGIKFFNSLKVFFSGLKLFSAPILAAANTILIYYFKPQIISLTIGIGLNLLPIVTAAYVIYKIYKVNSEMQKGKFKKFFSK</sequence>
<dbReference type="KEGG" id="pyo:PY17X_0316800"/>
<dbReference type="EMBL" id="LK934631">
    <property type="protein sequence ID" value="CDU16352.1"/>
    <property type="molecule type" value="Genomic_DNA"/>
</dbReference>
<accession>A0A077Y0K6</accession>
<evidence type="ECO:0000313" key="4">
    <source>
        <dbReference type="Proteomes" id="UP000072874"/>
    </source>
</evidence>
<dbReference type="VEuPathDB" id="PlasmoDB:PY04497"/>
<dbReference type="Proteomes" id="UP000072904">
    <property type="component" value="Chromosome 3"/>
</dbReference>
<feature type="transmembrane region" description="Helical" evidence="1">
    <location>
        <begin position="206"/>
        <end position="228"/>
    </location>
</feature>
<evidence type="ECO:0000256" key="1">
    <source>
        <dbReference type="SAM" id="Phobius"/>
    </source>
</evidence>
<dbReference type="VEuPathDB" id="PlasmoDB:PY17X_0316800"/>
<evidence type="ECO:0000313" key="2">
    <source>
        <dbReference type="EMBL" id="CDU16352.1"/>
    </source>
</evidence>
<gene>
    <name evidence="3" type="ORF">PY17X_0316800</name>
    <name evidence="2" type="ORF">PYYM_0316750</name>
</gene>
<dbReference type="RefSeq" id="XP_724805.2">
    <property type="nucleotide sequence ID" value="XM_719712.2"/>
</dbReference>
<reference evidence="4 5" key="1">
    <citation type="journal article" date="2014" name="BMC Biol.">
        <title>A comprehensive evaluation of rodent malaria parasite genomes and gene expression.</title>
        <authorList>
            <person name="Otto T.D."/>
            <person name="Bohme U."/>
            <person name="Jackson A.P."/>
            <person name="Hunt M."/>
            <person name="Franke-Fayard B."/>
            <person name="Hoeijmakers W.A."/>
            <person name="Religa A.A."/>
            <person name="Robertson L."/>
            <person name="Sanders M."/>
            <person name="Ogun S.A."/>
            <person name="Cunningham D."/>
            <person name="Erhart A."/>
            <person name="Billker O."/>
            <person name="Khan S.M."/>
            <person name="Stunnenberg H.G."/>
            <person name="Langhorne J."/>
            <person name="Holder A.A."/>
            <person name="Waters A.P."/>
            <person name="Newbold C.I."/>
            <person name="Pain A."/>
            <person name="Berriman M."/>
            <person name="Janse C.J."/>
        </authorList>
    </citation>
    <scope>NUCLEOTIDE SEQUENCE [LARGE SCALE GENOMIC DNA]</scope>
    <source>
        <strain evidence="3 4">17X</strain>
        <strain evidence="2 5">YM</strain>
    </source>
</reference>
<proteinExistence type="predicted"/>